<protein>
    <recommendedName>
        <fullName evidence="3">UspA domain-containing protein</fullName>
    </recommendedName>
</protein>
<dbReference type="OrthoDB" id="9788959at2"/>
<accession>A0A0K2GI28</accession>
<keyword evidence="2" id="KW-1185">Reference proteome</keyword>
<dbReference type="Gene3D" id="3.40.50.12370">
    <property type="match status" value="1"/>
</dbReference>
<dbReference type="RefSeq" id="WP_053381157.1">
    <property type="nucleotide sequence ID" value="NZ_CP011801.1"/>
</dbReference>
<gene>
    <name evidence="1" type="ORF">NITMOv2_3890</name>
</gene>
<dbReference type="AlphaFoldDB" id="A0A0K2GI28"/>
<evidence type="ECO:0008006" key="3">
    <source>
        <dbReference type="Google" id="ProtNLM"/>
    </source>
</evidence>
<dbReference type="KEGG" id="nmv:NITMOv2_3890"/>
<dbReference type="EMBL" id="CP011801">
    <property type="protein sequence ID" value="ALA60277.1"/>
    <property type="molecule type" value="Genomic_DNA"/>
</dbReference>
<reference evidence="1 2" key="1">
    <citation type="journal article" date="2015" name="Proc. Natl. Acad. Sci. U.S.A.">
        <title>Expanded metabolic versatility of ubiquitous nitrite-oxidizing bacteria from the genus Nitrospira.</title>
        <authorList>
            <person name="Koch H."/>
            <person name="Lucker S."/>
            <person name="Albertsen M."/>
            <person name="Kitzinger K."/>
            <person name="Herbold C."/>
            <person name="Spieck E."/>
            <person name="Nielsen P.H."/>
            <person name="Wagner M."/>
            <person name="Daims H."/>
        </authorList>
    </citation>
    <scope>NUCLEOTIDE SEQUENCE [LARGE SCALE GENOMIC DNA]</scope>
    <source>
        <strain evidence="1 2">NSP M-1</strain>
    </source>
</reference>
<evidence type="ECO:0000313" key="2">
    <source>
        <dbReference type="Proteomes" id="UP000069205"/>
    </source>
</evidence>
<sequence>MRRLTAIVVPTDFERPARRAFAYAVKLALVLDAQVEILHGSVAESILRRAGCPVLIVGRHAHRAPLDAPHEQGNEAS</sequence>
<dbReference type="SUPFAM" id="SSF52402">
    <property type="entry name" value="Adenine nucleotide alpha hydrolases-like"/>
    <property type="match status" value="2"/>
</dbReference>
<name>A0A0K2GI28_NITMO</name>
<evidence type="ECO:0000313" key="1">
    <source>
        <dbReference type="EMBL" id="ALA60277.1"/>
    </source>
</evidence>
<dbReference type="PATRIC" id="fig|42253.5.peg.3834"/>
<dbReference type="Proteomes" id="UP000069205">
    <property type="component" value="Chromosome"/>
</dbReference>
<proteinExistence type="predicted"/>
<organism evidence="1 2">
    <name type="scientific">Nitrospira moscoviensis</name>
    <dbReference type="NCBI Taxonomy" id="42253"/>
    <lineage>
        <taxon>Bacteria</taxon>
        <taxon>Pseudomonadati</taxon>
        <taxon>Nitrospirota</taxon>
        <taxon>Nitrospiria</taxon>
        <taxon>Nitrospirales</taxon>
        <taxon>Nitrospiraceae</taxon>
        <taxon>Nitrospira</taxon>
    </lineage>
</organism>
<dbReference type="STRING" id="42253.NITMOv2_3890"/>